<name>X1CU45_9ZZZZ</name>
<proteinExistence type="predicted"/>
<comment type="caution">
    <text evidence="1">The sequence shown here is derived from an EMBL/GenBank/DDBJ whole genome shotgun (WGS) entry which is preliminary data.</text>
</comment>
<sequence>AKNMDDTLPFGTQHDITSAGYDFATHSLFMAIMAVLLNAPKLMPEILSLDAR</sequence>
<reference evidence="1" key="1">
    <citation type="journal article" date="2014" name="Front. Microbiol.">
        <title>High frequency of phylogenetically diverse reductive dehalogenase-homologous genes in deep subseafloor sedimentary metagenomes.</title>
        <authorList>
            <person name="Kawai M."/>
            <person name="Futagami T."/>
            <person name="Toyoda A."/>
            <person name="Takaki Y."/>
            <person name="Nishi S."/>
            <person name="Hori S."/>
            <person name="Arai W."/>
            <person name="Tsubouchi T."/>
            <person name="Morono Y."/>
            <person name="Uchiyama I."/>
            <person name="Ito T."/>
            <person name="Fujiyama A."/>
            <person name="Inagaki F."/>
            <person name="Takami H."/>
        </authorList>
    </citation>
    <scope>NUCLEOTIDE SEQUENCE</scope>
    <source>
        <strain evidence="1">Expedition CK06-06</strain>
    </source>
</reference>
<accession>X1CU45</accession>
<feature type="non-terminal residue" evidence="1">
    <location>
        <position position="1"/>
    </location>
</feature>
<organism evidence="1">
    <name type="scientific">marine sediment metagenome</name>
    <dbReference type="NCBI Taxonomy" id="412755"/>
    <lineage>
        <taxon>unclassified sequences</taxon>
        <taxon>metagenomes</taxon>
        <taxon>ecological metagenomes</taxon>
    </lineage>
</organism>
<protein>
    <submittedName>
        <fullName evidence="1">Uncharacterized protein</fullName>
    </submittedName>
</protein>
<evidence type="ECO:0000313" key="1">
    <source>
        <dbReference type="EMBL" id="GAH11342.1"/>
    </source>
</evidence>
<dbReference type="EMBL" id="BART01035137">
    <property type="protein sequence ID" value="GAH11342.1"/>
    <property type="molecule type" value="Genomic_DNA"/>
</dbReference>
<dbReference type="AlphaFoldDB" id="X1CU45"/>
<gene>
    <name evidence="1" type="ORF">S01H4_59802</name>
</gene>